<gene>
    <name evidence="1" type="ORF">GbCGDNIH9_8413</name>
</gene>
<dbReference type="AlphaFoldDB" id="A0AAC9KCQ5"/>
<protein>
    <submittedName>
        <fullName evidence="1">DNA-cytosine methyltransferase</fullName>
        <ecNumber evidence="1">2.1.1.37</ecNumber>
    </submittedName>
</protein>
<dbReference type="RefSeq" id="WP_072571906.1">
    <property type="nucleotide sequence ID" value="NZ_CP018191.1"/>
</dbReference>
<organism evidence="1 2">
    <name type="scientific">Granulibacter bethesdensis</name>
    <dbReference type="NCBI Taxonomy" id="364410"/>
    <lineage>
        <taxon>Bacteria</taxon>
        <taxon>Pseudomonadati</taxon>
        <taxon>Pseudomonadota</taxon>
        <taxon>Alphaproteobacteria</taxon>
        <taxon>Acetobacterales</taxon>
        <taxon>Acetobacteraceae</taxon>
        <taxon>Granulibacter</taxon>
    </lineage>
</organism>
<keyword evidence="1" id="KW-0489">Methyltransferase</keyword>
<keyword evidence="1" id="KW-0808">Transferase</keyword>
<sequence>MAHHVLPTDTPIALAQNSRVEVRLEAGHGQITGTLSPGGGQPGQGRPTILFPVAGSHADDHCNTKPAIGFTATDNGADALENLSPTLRAHGISGVAHDKAQT</sequence>
<proteinExistence type="predicted"/>
<accession>A0AAC9KCQ5</accession>
<evidence type="ECO:0000313" key="2">
    <source>
        <dbReference type="Proteomes" id="UP000182373"/>
    </source>
</evidence>
<dbReference type="Proteomes" id="UP000182373">
    <property type="component" value="Chromosome"/>
</dbReference>
<name>A0AAC9KCQ5_9PROT</name>
<dbReference type="GO" id="GO:0003886">
    <property type="term" value="F:DNA (cytosine-5-)-methyltransferase activity"/>
    <property type="evidence" value="ECO:0007669"/>
    <property type="project" value="UniProtKB-EC"/>
</dbReference>
<dbReference type="EC" id="2.1.1.37" evidence="1"/>
<evidence type="ECO:0000313" key="1">
    <source>
        <dbReference type="EMBL" id="APH53618.1"/>
    </source>
</evidence>
<dbReference type="EMBL" id="CP018191">
    <property type="protein sequence ID" value="APH53618.1"/>
    <property type="molecule type" value="Genomic_DNA"/>
</dbReference>
<dbReference type="GO" id="GO:0032259">
    <property type="term" value="P:methylation"/>
    <property type="evidence" value="ECO:0007669"/>
    <property type="project" value="UniProtKB-KW"/>
</dbReference>
<reference evidence="2" key="1">
    <citation type="submission" date="2016-11" db="EMBL/GenBank/DDBJ databases">
        <title>Comparative genomic and phenotypic analysis of Granulibacter bethesdensis clinical isolates from patients with chronic granulomatous disease.</title>
        <authorList>
            <person name="Zarember K.A."/>
            <person name="Porcella S.F."/>
            <person name="Chu J."/>
            <person name="Ding L."/>
            <person name="Dahlstrom E."/>
            <person name="Barbian K."/>
            <person name="Martens C."/>
            <person name="Sykora L."/>
            <person name="Kramer S."/>
            <person name="Pettinato A.M."/>
            <person name="Hong H."/>
            <person name="Wald G."/>
            <person name="Berg L.J."/>
            <person name="Rogge L.S."/>
            <person name="Greenberg D.E."/>
            <person name="Falcone E.L."/>
            <person name="Neves J.F."/>
            <person name="Simoes M.J."/>
            <person name="Casal M."/>
            <person name="Rodriguez-Lopez F.C."/>
            <person name="Zelazny A."/>
            <person name="Gallin J.I."/>
            <person name="Holland S.M."/>
        </authorList>
    </citation>
    <scope>NUCLEOTIDE SEQUENCE [LARGE SCALE GENOMIC DNA]</scope>
    <source>
        <strain evidence="2">NIH9.1</strain>
    </source>
</reference>